<comment type="similarity">
    <text evidence="1">Belongs to the FAM53 family.</text>
</comment>
<dbReference type="PANTHER" id="PTHR28567:SF1">
    <property type="entry name" value="PROTEIN FAM53B"/>
    <property type="match status" value="1"/>
</dbReference>
<proteinExistence type="inferred from homology"/>
<dbReference type="OMA" id="WSPDPNP"/>
<dbReference type="InParanoid" id="A0A4W3I546"/>
<accession>A0A4W3I546</accession>
<sequence>MVTLLTKGLQNKGLDYGICNTFNPELHNPKKMSKGPTLFSCGVMDGDRWRDLRKCQIELEQSSSNLDPPWTCLTGSEECQESGVWSRDANTAGAVTSLIKDLSLSDRNGNPSAPPSKRQCRSLSFSDELSSCRSPWKPSGSKVWTAVDKRRCHSGGSVQRCSNGVSTIQRSSSFSLPSRSNVFSLSCDPAAPSSRSACPQGQGFWVSPACAGFEEDLLGGSSPGDAYRADLLRPLSLSHEQISVLEFSLPSTPTSAAQLAQQTSRLLRCRSQPCVLNDQKIGMKRRRQEQIQEQRPSLDLAKMTQNLRNFHSLSSLGSAGDDCCQQQGQPASRSVTTTKKWTPSLCDSAPMPGTTPACSPELQHHENVGELATSVRKTREEGKGFGAVKESCQSEENEKDTWRKGESGQDTFQLDCELDIEQIENN</sequence>
<dbReference type="KEGG" id="cmk:103185446"/>
<dbReference type="GeneID" id="103185446"/>
<dbReference type="GO" id="GO:0005634">
    <property type="term" value="C:nucleus"/>
    <property type="evidence" value="ECO:0007669"/>
    <property type="project" value="TreeGrafter"/>
</dbReference>
<keyword evidence="4" id="KW-1185">Reference proteome</keyword>
<dbReference type="InterPro" id="IPR029356">
    <property type="entry name" value="FAM53"/>
</dbReference>
<dbReference type="GeneTree" id="ENSGT00530000063371"/>
<dbReference type="GO" id="GO:0006606">
    <property type="term" value="P:protein import into nucleus"/>
    <property type="evidence" value="ECO:0007669"/>
    <property type="project" value="TreeGrafter"/>
</dbReference>
<protein>
    <submittedName>
        <fullName evidence="3">Family with sequence similarity 53 member B</fullName>
    </submittedName>
</protein>
<dbReference type="OrthoDB" id="9934966at2759"/>
<dbReference type="AlphaFoldDB" id="A0A4W3I546"/>
<evidence type="ECO:0000256" key="2">
    <source>
        <dbReference type="SAM" id="MobiDB-lite"/>
    </source>
</evidence>
<feature type="region of interest" description="Disordered" evidence="2">
    <location>
        <begin position="375"/>
        <end position="409"/>
    </location>
</feature>
<evidence type="ECO:0000313" key="3">
    <source>
        <dbReference type="Ensembl" id="ENSCMIP00000016174.1"/>
    </source>
</evidence>
<dbReference type="Pfam" id="PF15242">
    <property type="entry name" value="FAM53"/>
    <property type="match status" value="1"/>
</dbReference>
<dbReference type="PANTHER" id="PTHR28567">
    <property type="entry name" value="PROTEIN FAM53A-LIKE ISOFORM X1"/>
    <property type="match status" value="1"/>
</dbReference>
<evidence type="ECO:0000256" key="1">
    <source>
        <dbReference type="ARBA" id="ARBA00010984"/>
    </source>
</evidence>
<evidence type="ECO:0000313" key="4">
    <source>
        <dbReference type="Proteomes" id="UP000314986"/>
    </source>
</evidence>
<organism evidence="3 4">
    <name type="scientific">Callorhinchus milii</name>
    <name type="common">Ghost shark</name>
    <dbReference type="NCBI Taxonomy" id="7868"/>
    <lineage>
        <taxon>Eukaryota</taxon>
        <taxon>Metazoa</taxon>
        <taxon>Chordata</taxon>
        <taxon>Craniata</taxon>
        <taxon>Vertebrata</taxon>
        <taxon>Chondrichthyes</taxon>
        <taxon>Holocephali</taxon>
        <taxon>Chimaeriformes</taxon>
        <taxon>Callorhinchidae</taxon>
        <taxon>Callorhinchus</taxon>
    </lineage>
</organism>
<dbReference type="CTD" id="9679"/>
<dbReference type="STRING" id="7868.ENSCMIP00000016174"/>
<dbReference type="Ensembl" id="ENSCMIT00000016503.1">
    <property type="protein sequence ID" value="ENSCMIP00000016174.1"/>
    <property type="gene ID" value="ENSCMIG00000007827.1"/>
</dbReference>
<name>A0A4W3I546_CALMI</name>
<reference evidence="4" key="1">
    <citation type="journal article" date="2006" name="Science">
        <title>Ancient noncoding elements conserved in the human genome.</title>
        <authorList>
            <person name="Venkatesh B."/>
            <person name="Kirkness E.F."/>
            <person name="Loh Y.H."/>
            <person name="Halpern A.L."/>
            <person name="Lee A.P."/>
            <person name="Johnson J."/>
            <person name="Dandona N."/>
            <person name="Viswanathan L.D."/>
            <person name="Tay A."/>
            <person name="Venter J.C."/>
            <person name="Strausberg R.L."/>
            <person name="Brenner S."/>
        </authorList>
    </citation>
    <scope>NUCLEOTIDE SEQUENCE [LARGE SCALE GENOMIC DNA]</scope>
</reference>
<gene>
    <name evidence="3" type="primary">fam53b</name>
</gene>
<reference evidence="4" key="3">
    <citation type="journal article" date="2014" name="Nature">
        <title>Elephant shark genome provides unique insights into gnathostome evolution.</title>
        <authorList>
            <consortium name="International Elephant Shark Genome Sequencing Consortium"/>
            <person name="Venkatesh B."/>
            <person name="Lee A.P."/>
            <person name="Ravi V."/>
            <person name="Maurya A.K."/>
            <person name="Lian M.M."/>
            <person name="Swann J.B."/>
            <person name="Ohta Y."/>
            <person name="Flajnik M.F."/>
            <person name="Sutoh Y."/>
            <person name="Kasahara M."/>
            <person name="Hoon S."/>
            <person name="Gangu V."/>
            <person name="Roy S.W."/>
            <person name="Irimia M."/>
            <person name="Korzh V."/>
            <person name="Kondrychyn I."/>
            <person name="Lim Z.W."/>
            <person name="Tay B.H."/>
            <person name="Tohari S."/>
            <person name="Kong K.W."/>
            <person name="Ho S."/>
            <person name="Lorente-Galdos B."/>
            <person name="Quilez J."/>
            <person name="Marques-Bonet T."/>
            <person name="Raney B.J."/>
            <person name="Ingham P.W."/>
            <person name="Tay A."/>
            <person name="Hillier L.W."/>
            <person name="Minx P."/>
            <person name="Boehm T."/>
            <person name="Wilson R.K."/>
            <person name="Brenner S."/>
            <person name="Warren W.C."/>
        </authorList>
    </citation>
    <scope>NUCLEOTIDE SEQUENCE [LARGE SCALE GENOMIC DNA]</scope>
</reference>
<dbReference type="GO" id="GO:0090263">
    <property type="term" value="P:positive regulation of canonical Wnt signaling pathway"/>
    <property type="evidence" value="ECO:0007669"/>
    <property type="project" value="TreeGrafter"/>
</dbReference>
<reference evidence="4" key="2">
    <citation type="journal article" date="2007" name="PLoS Biol.">
        <title>Survey sequencing and comparative analysis of the elephant shark (Callorhinchus milii) genome.</title>
        <authorList>
            <person name="Venkatesh B."/>
            <person name="Kirkness E.F."/>
            <person name="Loh Y.H."/>
            <person name="Halpern A.L."/>
            <person name="Lee A.P."/>
            <person name="Johnson J."/>
            <person name="Dandona N."/>
            <person name="Viswanathan L.D."/>
            <person name="Tay A."/>
            <person name="Venter J.C."/>
            <person name="Strausberg R.L."/>
            <person name="Brenner S."/>
        </authorList>
    </citation>
    <scope>NUCLEOTIDE SEQUENCE [LARGE SCALE GENOMIC DNA]</scope>
</reference>
<dbReference type="Proteomes" id="UP000314986">
    <property type="component" value="Unassembled WGS sequence"/>
</dbReference>
<reference evidence="3" key="4">
    <citation type="submission" date="2025-08" db="UniProtKB">
        <authorList>
            <consortium name="Ensembl"/>
        </authorList>
    </citation>
    <scope>IDENTIFICATION</scope>
</reference>
<reference evidence="3" key="5">
    <citation type="submission" date="2025-09" db="UniProtKB">
        <authorList>
            <consortium name="Ensembl"/>
        </authorList>
    </citation>
    <scope>IDENTIFICATION</scope>
</reference>